<name>A0A9W8ACH9_9FUNG</name>
<keyword evidence="3" id="KW-1185">Reference proteome</keyword>
<dbReference type="Proteomes" id="UP001150569">
    <property type="component" value="Unassembled WGS sequence"/>
</dbReference>
<feature type="region of interest" description="Disordered" evidence="1">
    <location>
        <begin position="1"/>
        <end position="34"/>
    </location>
</feature>
<evidence type="ECO:0000256" key="1">
    <source>
        <dbReference type="SAM" id="MobiDB-lite"/>
    </source>
</evidence>
<protein>
    <submittedName>
        <fullName evidence="2">Uncharacterized protein</fullName>
    </submittedName>
</protein>
<evidence type="ECO:0000313" key="2">
    <source>
        <dbReference type="EMBL" id="KAJ1928222.1"/>
    </source>
</evidence>
<reference evidence="2" key="1">
    <citation type="submission" date="2022-07" db="EMBL/GenBank/DDBJ databases">
        <title>Phylogenomic reconstructions and comparative analyses of Kickxellomycotina fungi.</title>
        <authorList>
            <person name="Reynolds N.K."/>
            <person name="Stajich J.E."/>
            <person name="Barry K."/>
            <person name="Grigoriev I.V."/>
            <person name="Crous P."/>
            <person name="Smith M.E."/>
        </authorList>
    </citation>
    <scope>NUCLEOTIDE SEQUENCE</scope>
    <source>
        <strain evidence="2">RSA 861</strain>
    </source>
</reference>
<comment type="caution">
    <text evidence="2">The sequence shown here is derived from an EMBL/GenBank/DDBJ whole genome shotgun (WGS) entry which is preliminary data.</text>
</comment>
<proteinExistence type="predicted"/>
<evidence type="ECO:0000313" key="3">
    <source>
        <dbReference type="Proteomes" id="UP001150569"/>
    </source>
</evidence>
<sequence>MSASIAERLSGQANRTPPELLLPRPFDPVQDRPDSPTRLLYVETVATEPTAGPTLTTGPDTLSQTTFELPLSTDSSLNCLDFMTSSQRKPWLETRKESAEVAAGSSEPSWLSPPSLRSEFSCASRCSGCRRRSFSRTCRPFGHLRPTANYPVWKLDQLRAEIQLRALATAKPTTPGPAARIVQLEVQLARTTERLASRGMVNVARQGQALTIMAERTRILEGLVINYQRSLALNIDLGVEVNKPIKPSPNSGPMTPAFPFPKVTPVRNTTLMDTSSHPVPMQPASITAPVQIAQYTLTQHWHYPAEPSQGGHVDTYYLAYRKLYALSYYYAARWLYSYLSPRERCDAGPLATANFNLAIDYPDILRHEFDAHGFSEVGVCALLPYRALLIRRWILMGLEVDPDCRRPFPDAETTVWRDAVSKQYIDELAYQAIGRANDACKIVIWAAKVYMRRKQTDGSPDRIPTRSQTRRLASLSIEGAGSGDSQTRQWANRVTQLNSKIQVLQALRGIDRQAWSSQPLTGVRSVPLATVMDWLGIRLMDPATTCLDLEYTLQHVTQDYADKYQSVFQECLSFADN</sequence>
<accession>A0A9W8ACH9</accession>
<dbReference type="AlphaFoldDB" id="A0A9W8ACH9"/>
<organism evidence="2 3">
    <name type="scientific">Tieghemiomyces parasiticus</name>
    <dbReference type="NCBI Taxonomy" id="78921"/>
    <lineage>
        <taxon>Eukaryota</taxon>
        <taxon>Fungi</taxon>
        <taxon>Fungi incertae sedis</taxon>
        <taxon>Zoopagomycota</taxon>
        <taxon>Kickxellomycotina</taxon>
        <taxon>Dimargaritomycetes</taxon>
        <taxon>Dimargaritales</taxon>
        <taxon>Dimargaritaceae</taxon>
        <taxon>Tieghemiomyces</taxon>
    </lineage>
</organism>
<dbReference type="EMBL" id="JANBPT010000083">
    <property type="protein sequence ID" value="KAJ1928222.1"/>
    <property type="molecule type" value="Genomic_DNA"/>
</dbReference>
<gene>
    <name evidence="2" type="ORF">IWQ60_002251</name>
</gene>